<name>A0A6N4QVF0_9LEPT</name>
<dbReference type="Proteomes" id="UP000297613">
    <property type="component" value="Unassembled WGS sequence"/>
</dbReference>
<gene>
    <name evidence="2" type="ORF">EHQ83_16195</name>
</gene>
<accession>A0A6N4QVF0</accession>
<feature type="region of interest" description="Disordered" evidence="1">
    <location>
        <begin position="38"/>
        <end position="70"/>
    </location>
</feature>
<evidence type="ECO:0000313" key="3">
    <source>
        <dbReference type="Proteomes" id="UP000297613"/>
    </source>
</evidence>
<protein>
    <submittedName>
        <fullName evidence="2">Uncharacterized protein</fullName>
    </submittedName>
</protein>
<reference evidence="2 3" key="1">
    <citation type="journal article" date="2019" name="PLoS Negl. Trop. Dis.">
        <title>Revisiting the worldwide diversity of Leptospira species in the environment.</title>
        <authorList>
            <person name="Vincent A.T."/>
            <person name="Schiettekatte O."/>
            <person name="Bourhy P."/>
            <person name="Veyrier F.J."/>
            <person name="Picardeau M."/>
        </authorList>
    </citation>
    <scope>NUCLEOTIDE SEQUENCE [LARGE SCALE GENOMIC DNA]</scope>
    <source>
        <strain evidence="2 3">201702445</strain>
    </source>
</reference>
<evidence type="ECO:0000313" key="2">
    <source>
        <dbReference type="EMBL" id="TGL80755.1"/>
    </source>
</evidence>
<dbReference type="EMBL" id="RQGM01000068">
    <property type="protein sequence ID" value="TGL80755.1"/>
    <property type="molecule type" value="Genomic_DNA"/>
</dbReference>
<proteinExistence type="predicted"/>
<sequence length="70" mass="8000">MCDHTRVQSDHQIGVVCSFFFSDSHDRSGFTCVGNLQENENPMDDSEATFENGNRSEIRKKEYRNSPKGI</sequence>
<comment type="caution">
    <text evidence="2">The sequence shown here is derived from an EMBL/GenBank/DDBJ whole genome shotgun (WGS) entry which is preliminary data.</text>
</comment>
<dbReference type="AlphaFoldDB" id="A0A6N4QVF0"/>
<organism evidence="2 3">
    <name type="scientific">Leptospira yasudae</name>
    <dbReference type="NCBI Taxonomy" id="2202201"/>
    <lineage>
        <taxon>Bacteria</taxon>
        <taxon>Pseudomonadati</taxon>
        <taxon>Spirochaetota</taxon>
        <taxon>Spirochaetia</taxon>
        <taxon>Leptospirales</taxon>
        <taxon>Leptospiraceae</taxon>
        <taxon>Leptospira</taxon>
    </lineage>
</organism>
<feature type="compositionally biased region" description="Basic and acidic residues" evidence="1">
    <location>
        <begin position="54"/>
        <end position="70"/>
    </location>
</feature>
<evidence type="ECO:0000256" key="1">
    <source>
        <dbReference type="SAM" id="MobiDB-lite"/>
    </source>
</evidence>